<gene>
    <name evidence="1" type="ORF">ASZ90_018275</name>
</gene>
<protein>
    <submittedName>
        <fullName evidence="1">Uncharacterized protein</fullName>
    </submittedName>
</protein>
<proteinExistence type="predicted"/>
<accession>A0A0W8E6Q4</accession>
<evidence type="ECO:0000313" key="1">
    <source>
        <dbReference type="EMBL" id="KUG04268.1"/>
    </source>
</evidence>
<dbReference type="EMBL" id="LNQE01001853">
    <property type="protein sequence ID" value="KUG04268.1"/>
    <property type="molecule type" value="Genomic_DNA"/>
</dbReference>
<name>A0A0W8E6Q4_9ZZZZ</name>
<comment type="caution">
    <text evidence="1">The sequence shown here is derived from an EMBL/GenBank/DDBJ whole genome shotgun (WGS) entry which is preliminary data.</text>
</comment>
<organism evidence="1">
    <name type="scientific">hydrocarbon metagenome</name>
    <dbReference type="NCBI Taxonomy" id="938273"/>
    <lineage>
        <taxon>unclassified sequences</taxon>
        <taxon>metagenomes</taxon>
        <taxon>ecological metagenomes</taxon>
    </lineage>
</organism>
<sequence length="51" mass="5996">MLSDIKLPWTDFSSTSNIIEYKMMERKYKVRIFSRGKAYMQACKLACLVCP</sequence>
<dbReference type="AlphaFoldDB" id="A0A0W8E6Q4"/>
<reference evidence="1" key="1">
    <citation type="journal article" date="2015" name="Proc. Natl. Acad. Sci. U.S.A.">
        <title>Networks of energetic and metabolic interactions define dynamics in microbial communities.</title>
        <authorList>
            <person name="Embree M."/>
            <person name="Liu J.K."/>
            <person name="Al-Bassam M.M."/>
            <person name="Zengler K."/>
        </authorList>
    </citation>
    <scope>NUCLEOTIDE SEQUENCE</scope>
</reference>